<dbReference type="EMBL" id="HBII01039523">
    <property type="protein sequence ID" value="CAE0357729.1"/>
    <property type="molecule type" value="Transcribed_RNA"/>
</dbReference>
<organism evidence="1">
    <name type="scientific">Euplotes harpa</name>
    <dbReference type="NCBI Taxonomy" id="151035"/>
    <lineage>
        <taxon>Eukaryota</taxon>
        <taxon>Sar</taxon>
        <taxon>Alveolata</taxon>
        <taxon>Ciliophora</taxon>
        <taxon>Intramacronucleata</taxon>
        <taxon>Spirotrichea</taxon>
        <taxon>Hypotrichia</taxon>
        <taxon>Euplotida</taxon>
        <taxon>Euplotidae</taxon>
        <taxon>Euplotes</taxon>
    </lineage>
</organism>
<reference evidence="1" key="1">
    <citation type="submission" date="2021-01" db="EMBL/GenBank/DDBJ databases">
        <authorList>
            <person name="Corre E."/>
            <person name="Pelletier E."/>
            <person name="Niang G."/>
            <person name="Scheremetjew M."/>
            <person name="Finn R."/>
            <person name="Kale V."/>
            <person name="Holt S."/>
            <person name="Cochrane G."/>
            <person name="Meng A."/>
            <person name="Brown T."/>
            <person name="Cohen L."/>
        </authorList>
    </citation>
    <scope>NUCLEOTIDE SEQUENCE</scope>
    <source>
        <strain evidence="1">FSP1.4</strain>
    </source>
</reference>
<gene>
    <name evidence="1" type="ORF">EHAR0213_LOCUS16648</name>
</gene>
<proteinExistence type="predicted"/>
<evidence type="ECO:0000313" key="1">
    <source>
        <dbReference type="EMBL" id="CAE0357729.1"/>
    </source>
</evidence>
<name>A0A7S3JKH5_9SPIT</name>
<sequence length="155" mass="18285">MNEQAKKMKTMQMHDFFADPDPYDDSYQYPEMLGNHPHFRQRNSHVERVNLSKASSETTPNSKVVREDPSRAFEEAELKSTAISCHEKLQMRDLRVKSPPVIQYDDYQIDISNHEVQRPVYKENKEIKTNNRSLLDELFEKSNQEIGMIYPMMSD</sequence>
<protein>
    <submittedName>
        <fullName evidence="1">Uncharacterized protein</fullName>
    </submittedName>
</protein>
<accession>A0A7S3JKH5</accession>
<dbReference type="AlphaFoldDB" id="A0A7S3JKH5"/>